<reference evidence="9 10" key="1">
    <citation type="journal article" date="2014" name="Genome Announc.">
        <title>Draft Genome Sequence of the Iron-Oxidizing, Acidophilic, and Halotolerant 'Thiobacillus prosperus' Type Strain DSM 5130.</title>
        <authorList>
            <person name="Ossandon F.J."/>
            <person name="Cardenas J.P."/>
            <person name="Corbett M."/>
            <person name="Quatrini R."/>
            <person name="Holmes D.S."/>
            <person name="Watkin E."/>
        </authorList>
    </citation>
    <scope>NUCLEOTIDE SEQUENCE [LARGE SCALE GENOMIC DNA]</scope>
    <source>
        <strain evidence="9 10">DSM 5130</strain>
    </source>
</reference>
<dbReference type="GO" id="GO:0020037">
    <property type="term" value="F:heme binding"/>
    <property type="evidence" value="ECO:0007669"/>
    <property type="project" value="InterPro"/>
</dbReference>
<gene>
    <name evidence="9" type="ORF">Thpro_022329</name>
</gene>
<keyword evidence="10" id="KW-1185">Reference proteome</keyword>
<dbReference type="PANTHER" id="PTHR33751">
    <property type="entry name" value="CBB3-TYPE CYTOCHROME C OXIDASE SUBUNIT FIXP"/>
    <property type="match status" value="1"/>
</dbReference>
<evidence type="ECO:0000256" key="5">
    <source>
        <dbReference type="ARBA" id="ARBA00023004"/>
    </source>
</evidence>
<keyword evidence="7" id="KW-0732">Signal</keyword>
<dbReference type="Gene3D" id="1.10.760.10">
    <property type="entry name" value="Cytochrome c-like domain"/>
    <property type="match status" value="1"/>
</dbReference>
<dbReference type="AlphaFoldDB" id="A0A1A6C0J9"/>
<keyword evidence="3 6" id="KW-0479">Metal-binding</keyword>
<dbReference type="PROSITE" id="PS51007">
    <property type="entry name" value="CYTC"/>
    <property type="match status" value="1"/>
</dbReference>
<dbReference type="InterPro" id="IPR050597">
    <property type="entry name" value="Cytochrome_c_Oxidase_Subunit"/>
</dbReference>
<keyword evidence="5 6" id="KW-0408">Iron</keyword>
<evidence type="ECO:0000256" key="6">
    <source>
        <dbReference type="PROSITE-ProRule" id="PRU00433"/>
    </source>
</evidence>
<dbReference type="EMBL" id="JQSG02000006">
    <property type="protein sequence ID" value="OBS08079.1"/>
    <property type="molecule type" value="Genomic_DNA"/>
</dbReference>
<dbReference type="InterPro" id="IPR036909">
    <property type="entry name" value="Cyt_c-like_dom_sf"/>
</dbReference>
<keyword evidence="1" id="KW-0813">Transport</keyword>
<dbReference type="Proteomes" id="UP000029273">
    <property type="component" value="Unassembled WGS sequence"/>
</dbReference>
<dbReference type="Pfam" id="PF00034">
    <property type="entry name" value="Cytochrom_C"/>
    <property type="match status" value="1"/>
</dbReference>
<name>A0A1A6C0J9_9GAMM</name>
<keyword evidence="2 6" id="KW-0349">Heme</keyword>
<evidence type="ECO:0000313" key="9">
    <source>
        <dbReference type="EMBL" id="OBS08079.1"/>
    </source>
</evidence>
<feature type="signal peptide" evidence="7">
    <location>
        <begin position="1"/>
        <end position="19"/>
    </location>
</feature>
<dbReference type="PANTHER" id="PTHR33751:SF9">
    <property type="entry name" value="CYTOCHROME C4"/>
    <property type="match status" value="1"/>
</dbReference>
<dbReference type="GO" id="GO:0009055">
    <property type="term" value="F:electron transfer activity"/>
    <property type="evidence" value="ECO:0007669"/>
    <property type="project" value="InterPro"/>
</dbReference>
<evidence type="ECO:0000256" key="1">
    <source>
        <dbReference type="ARBA" id="ARBA00022448"/>
    </source>
</evidence>
<dbReference type="SUPFAM" id="SSF46626">
    <property type="entry name" value="Cytochrome c"/>
    <property type="match status" value="1"/>
</dbReference>
<sequence length="104" mass="10591">MVVGGVAALLLLSGSAAMAAGDIAAGRAKAAMCMSCHGAQGISAVPTYPNLAGQKEAYLVKALHEFKDGTRKNATMNAMVASLSDKDIDNLAAYFSSLKPGNCK</sequence>
<evidence type="ECO:0000259" key="8">
    <source>
        <dbReference type="PROSITE" id="PS51007"/>
    </source>
</evidence>
<feature type="domain" description="Cytochrome c" evidence="8">
    <location>
        <begin position="21"/>
        <end position="99"/>
    </location>
</feature>
<accession>A0A1A6C0J9</accession>
<organism evidence="9 10">
    <name type="scientific">Acidihalobacter prosperus</name>
    <dbReference type="NCBI Taxonomy" id="160660"/>
    <lineage>
        <taxon>Bacteria</taxon>
        <taxon>Pseudomonadati</taxon>
        <taxon>Pseudomonadota</taxon>
        <taxon>Gammaproteobacteria</taxon>
        <taxon>Chromatiales</taxon>
        <taxon>Ectothiorhodospiraceae</taxon>
        <taxon>Acidihalobacter</taxon>
    </lineage>
</organism>
<dbReference type="InterPro" id="IPR009056">
    <property type="entry name" value="Cyt_c-like_dom"/>
</dbReference>
<evidence type="ECO:0000256" key="7">
    <source>
        <dbReference type="SAM" id="SignalP"/>
    </source>
</evidence>
<protein>
    <recommendedName>
        <fullName evidence="8">Cytochrome c domain-containing protein</fullName>
    </recommendedName>
</protein>
<evidence type="ECO:0000256" key="4">
    <source>
        <dbReference type="ARBA" id="ARBA00022982"/>
    </source>
</evidence>
<keyword evidence="4" id="KW-0249">Electron transport</keyword>
<dbReference type="GO" id="GO:0046872">
    <property type="term" value="F:metal ion binding"/>
    <property type="evidence" value="ECO:0007669"/>
    <property type="project" value="UniProtKB-KW"/>
</dbReference>
<evidence type="ECO:0000313" key="10">
    <source>
        <dbReference type="Proteomes" id="UP000029273"/>
    </source>
</evidence>
<evidence type="ECO:0000256" key="3">
    <source>
        <dbReference type="ARBA" id="ARBA00022723"/>
    </source>
</evidence>
<comment type="caution">
    <text evidence="9">The sequence shown here is derived from an EMBL/GenBank/DDBJ whole genome shotgun (WGS) entry which is preliminary data.</text>
</comment>
<evidence type="ECO:0000256" key="2">
    <source>
        <dbReference type="ARBA" id="ARBA00022617"/>
    </source>
</evidence>
<proteinExistence type="predicted"/>
<feature type="chain" id="PRO_5008509276" description="Cytochrome c domain-containing protein" evidence="7">
    <location>
        <begin position="20"/>
        <end position="104"/>
    </location>
</feature>